<protein>
    <submittedName>
        <fullName evidence="3">Uncharacterized protein</fullName>
    </submittedName>
</protein>
<evidence type="ECO:0000256" key="1">
    <source>
        <dbReference type="SAM" id="MobiDB-lite"/>
    </source>
</evidence>
<feature type="transmembrane region" description="Helical" evidence="2">
    <location>
        <begin position="33"/>
        <end position="55"/>
    </location>
</feature>
<proteinExistence type="predicted"/>
<keyword evidence="2" id="KW-1133">Transmembrane helix</keyword>
<evidence type="ECO:0000313" key="4">
    <source>
        <dbReference type="Proteomes" id="UP000015104"/>
    </source>
</evidence>
<dbReference type="EnsemblMetazoa" id="tetur04g02750.1">
    <property type="protein sequence ID" value="tetur04g02750.1"/>
    <property type="gene ID" value="tetur04g02750"/>
</dbReference>
<keyword evidence="2" id="KW-0472">Membrane</keyword>
<accession>T1K1V1</accession>
<dbReference type="Proteomes" id="UP000015104">
    <property type="component" value="Unassembled WGS sequence"/>
</dbReference>
<name>T1K1V1_TETUR</name>
<keyword evidence="4" id="KW-1185">Reference proteome</keyword>
<feature type="region of interest" description="Disordered" evidence="1">
    <location>
        <begin position="73"/>
        <end position="107"/>
    </location>
</feature>
<dbReference type="EMBL" id="CAEY01001357">
    <property type="status" value="NOT_ANNOTATED_CDS"/>
    <property type="molecule type" value="Genomic_DNA"/>
</dbReference>
<dbReference type="AlphaFoldDB" id="T1K1V1"/>
<sequence length="107" mass="12028">MNNISFSSNHTKLFKQFLQLSVLINHKKVKMRFFKITFLVIFVTFVGVFSFVTAAQTEMGDFGMVMDNIDEMVQGNDNKTAKSPEKSINPNPPGSESEDDQPQSMGT</sequence>
<keyword evidence="2" id="KW-0812">Transmembrane</keyword>
<evidence type="ECO:0000313" key="3">
    <source>
        <dbReference type="EnsemblMetazoa" id="tetur04g02750.1"/>
    </source>
</evidence>
<organism evidence="3 4">
    <name type="scientific">Tetranychus urticae</name>
    <name type="common">Two-spotted spider mite</name>
    <dbReference type="NCBI Taxonomy" id="32264"/>
    <lineage>
        <taxon>Eukaryota</taxon>
        <taxon>Metazoa</taxon>
        <taxon>Ecdysozoa</taxon>
        <taxon>Arthropoda</taxon>
        <taxon>Chelicerata</taxon>
        <taxon>Arachnida</taxon>
        <taxon>Acari</taxon>
        <taxon>Acariformes</taxon>
        <taxon>Trombidiformes</taxon>
        <taxon>Prostigmata</taxon>
        <taxon>Eleutherengona</taxon>
        <taxon>Raphignathae</taxon>
        <taxon>Tetranychoidea</taxon>
        <taxon>Tetranychidae</taxon>
        <taxon>Tetranychus</taxon>
    </lineage>
</organism>
<reference evidence="3" key="2">
    <citation type="submission" date="2015-06" db="UniProtKB">
        <authorList>
            <consortium name="EnsemblMetazoa"/>
        </authorList>
    </citation>
    <scope>IDENTIFICATION</scope>
</reference>
<reference evidence="4" key="1">
    <citation type="submission" date="2011-08" db="EMBL/GenBank/DDBJ databases">
        <authorList>
            <person name="Rombauts S."/>
        </authorList>
    </citation>
    <scope>NUCLEOTIDE SEQUENCE</scope>
    <source>
        <strain evidence="4">London</strain>
    </source>
</reference>
<evidence type="ECO:0000256" key="2">
    <source>
        <dbReference type="SAM" id="Phobius"/>
    </source>
</evidence>
<dbReference type="HOGENOM" id="CLU_2213235_0_0_1"/>